<dbReference type="eggNOG" id="COG3728">
    <property type="taxonomic scope" value="Bacteria"/>
</dbReference>
<sequence length="130" mass="15017">MKLNARQKFFCEFYVASGNATEAATKAGYSETYSKTRTNVLLQNVEICRYINELQEKTKTSRIMTAIERKEFLTKMILKEETKDTDRLKALDILNKMDGEYTQKVEVNGNINSNPFSNLTTDELKEIIKD</sequence>
<dbReference type="Pfam" id="PF03592">
    <property type="entry name" value="Terminase_2"/>
    <property type="match status" value="1"/>
</dbReference>
<organism evidence="3 4">
    <name type="scientific">Fusobacterium vincentii 3_1_36A2</name>
    <dbReference type="NCBI Taxonomy" id="469604"/>
    <lineage>
        <taxon>Bacteria</taxon>
        <taxon>Fusobacteriati</taxon>
        <taxon>Fusobacteriota</taxon>
        <taxon>Fusobacteriia</taxon>
        <taxon>Fusobacteriales</taxon>
        <taxon>Fusobacteriaceae</taxon>
        <taxon>Fusobacterium</taxon>
    </lineage>
</organism>
<evidence type="ECO:0000313" key="4">
    <source>
        <dbReference type="Proteomes" id="UP000016231"/>
    </source>
</evidence>
<proteinExistence type="predicted"/>
<protein>
    <recommendedName>
        <fullName evidence="5">Terminase small subunit</fullName>
    </recommendedName>
</protein>
<dbReference type="InterPro" id="IPR005335">
    <property type="entry name" value="Terminase_ssu"/>
</dbReference>
<dbReference type="RefSeq" id="WP_008799885.1">
    <property type="nucleotide sequence ID" value="NC_022196.1"/>
</dbReference>
<evidence type="ECO:0008006" key="5">
    <source>
        <dbReference type="Google" id="ProtNLM"/>
    </source>
</evidence>
<dbReference type="PANTHER" id="PTHR41328">
    <property type="entry name" value="TERMINASE SMALL SUBUNIT-RELATED"/>
    <property type="match status" value="1"/>
</dbReference>
<dbReference type="InterPro" id="IPR052404">
    <property type="entry name" value="SPP1-like_terminase"/>
</dbReference>
<evidence type="ECO:0000313" key="3">
    <source>
        <dbReference type="EMBL" id="EEU33021.1"/>
    </source>
</evidence>
<dbReference type="Gene3D" id="1.10.10.1400">
    <property type="entry name" value="Terminase, small subunit, N-terminal DNA-binding domain, HTH motif"/>
    <property type="match status" value="1"/>
</dbReference>
<dbReference type="AlphaFoldDB" id="C7XQC8"/>
<dbReference type="EMBL" id="CP003700">
    <property type="protein sequence ID" value="EEU33021.1"/>
    <property type="molecule type" value="Genomic_DNA"/>
</dbReference>
<dbReference type="STRING" id="469604.HMPREF0946_01094"/>
<evidence type="ECO:0000256" key="1">
    <source>
        <dbReference type="ARBA" id="ARBA00022612"/>
    </source>
</evidence>
<evidence type="ECO:0000256" key="2">
    <source>
        <dbReference type="ARBA" id="ARBA00023219"/>
    </source>
</evidence>
<keyword evidence="2" id="KW-0231">Viral genome packaging</keyword>
<accession>C7XQC8</accession>
<gene>
    <name evidence="3" type="ORF">HMPREF0946_01094</name>
</gene>
<name>C7XQC8_FUSVC</name>
<dbReference type="InterPro" id="IPR038713">
    <property type="entry name" value="Terminase_Gp1_N_sf"/>
</dbReference>
<dbReference type="HOGENOM" id="CLU_064914_5_1_0"/>
<dbReference type="OrthoDB" id="7358785at2"/>
<dbReference type="Proteomes" id="UP000016231">
    <property type="component" value="Chromosome"/>
</dbReference>
<dbReference type="PANTHER" id="PTHR41328:SF2">
    <property type="entry name" value="TERMINASE SMALL SUBUNIT"/>
    <property type="match status" value="1"/>
</dbReference>
<reference evidence="3 4" key="1">
    <citation type="submission" date="2013-08" db="EMBL/GenBank/DDBJ databases">
        <title>The Genome Sequence of Fusobacterium sp. 3_1_36A2.</title>
        <authorList>
            <consortium name="The Broad Institute Genome Sequencing Platform"/>
            <person name="Earl A."/>
            <person name="Ward D."/>
            <person name="Feldgarden M."/>
            <person name="Gevers D."/>
            <person name="Strauss J."/>
            <person name="White A."/>
            <person name="Allen-Vercoe E."/>
            <person name="Walker B."/>
            <person name="Young S.K."/>
            <person name="Zeng Q."/>
            <person name="Gargeya S."/>
            <person name="Fitzgerald M."/>
            <person name="Haas B."/>
            <person name="Abouelleil A."/>
            <person name="Alvarado L."/>
            <person name="Arachchi H.M."/>
            <person name="Berlin A.M."/>
            <person name="Chapman S.B."/>
            <person name="Goldberg J."/>
            <person name="Griggs A."/>
            <person name="Gujja S."/>
            <person name="Hansen M."/>
            <person name="Howarth C."/>
            <person name="Imamovic A."/>
            <person name="Larimer J."/>
            <person name="McCowen C."/>
            <person name="Montmayeur A."/>
            <person name="Murphy C."/>
            <person name="Neiman D."/>
            <person name="Pearson M."/>
            <person name="Priest M."/>
            <person name="Roberts A."/>
            <person name="Saif S."/>
            <person name="Shea T."/>
            <person name="Sisk P."/>
            <person name="Sykes S."/>
            <person name="Wortman J."/>
            <person name="Nusbaum C."/>
            <person name="Birren B."/>
        </authorList>
    </citation>
    <scope>NUCLEOTIDE SEQUENCE [LARGE SCALE GENOMIC DNA]</scope>
    <source>
        <strain evidence="3 4">3_1_36A2</strain>
    </source>
</reference>
<dbReference type="KEGG" id="fnc:HMPREF0946_01094"/>
<keyword evidence="1" id="KW-1188">Viral release from host cell</keyword>
<dbReference type="GO" id="GO:0051276">
    <property type="term" value="P:chromosome organization"/>
    <property type="evidence" value="ECO:0007669"/>
    <property type="project" value="InterPro"/>
</dbReference>